<gene>
    <name evidence="2" type="ORF">KEF29_02835</name>
</gene>
<feature type="region of interest" description="Disordered" evidence="1">
    <location>
        <begin position="1"/>
        <end position="56"/>
    </location>
</feature>
<proteinExistence type="predicted"/>
<evidence type="ECO:0000256" key="1">
    <source>
        <dbReference type="SAM" id="MobiDB-lite"/>
    </source>
</evidence>
<organism evidence="2 3">
    <name type="scientific">Streptomyces tuirus</name>
    <dbReference type="NCBI Taxonomy" id="68278"/>
    <lineage>
        <taxon>Bacteria</taxon>
        <taxon>Bacillati</taxon>
        <taxon>Actinomycetota</taxon>
        <taxon>Actinomycetes</taxon>
        <taxon>Kitasatosporales</taxon>
        <taxon>Streptomycetaceae</taxon>
        <taxon>Streptomyces</taxon>
    </lineage>
</organism>
<sequence>MSEGIPQTAEQETIGTREDKEARAAQEAAGVEQTGVSGRVARARSTPTPTSPIPCAMRATAACPGSRARPGWSSSA</sequence>
<comment type="caution">
    <text evidence="2">The sequence shown here is derived from an EMBL/GenBank/DDBJ whole genome shotgun (WGS) entry which is preliminary data.</text>
</comment>
<keyword evidence="3" id="KW-1185">Reference proteome</keyword>
<dbReference type="EMBL" id="JAGTPG010000001">
    <property type="protein sequence ID" value="MBR8638548.1"/>
    <property type="molecule type" value="Genomic_DNA"/>
</dbReference>
<evidence type="ECO:0000313" key="2">
    <source>
        <dbReference type="EMBL" id="MBR8638548.1"/>
    </source>
</evidence>
<accession>A0A941F7V5</accession>
<evidence type="ECO:0000313" key="3">
    <source>
        <dbReference type="Proteomes" id="UP000682308"/>
    </source>
</evidence>
<feature type="compositionally biased region" description="Basic and acidic residues" evidence="1">
    <location>
        <begin position="15"/>
        <end position="24"/>
    </location>
</feature>
<name>A0A941F7V5_9ACTN</name>
<dbReference type="Proteomes" id="UP000682308">
    <property type="component" value="Unassembled WGS sequence"/>
</dbReference>
<protein>
    <submittedName>
        <fullName evidence="2">Uncharacterized protein</fullName>
    </submittedName>
</protein>
<reference evidence="2 3" key="1">
    <citation type="submission" date="2021-04" db="EMBL/GenBank/DDBJ databases">
        <title>Characterization of the biosynthetic gene cluster of new lipopeptides with antitumor activity in the genome of the marine Streptomyces PHM034.</title>
        <authorList>
            <person name="Ceniceros A."/>
            <person name="Canedo L."/>
            <person name="Mendez C."/>
            <person name="Olano C."/>
            <person name="Schleissner C."/>
            <person name="Cuevas C."/>
            <person name="De La Calle F."/>
            <person name="Salas J.A."/>
        </authorList>
    </citation>
    <scope>NUCLEOTIDE SEQUENCE [LARGE SCALE GENOMIC DNA]</scope>
    <source>
        <strain evidence="2 3">PHM034</strain>
    </source>
</reference>
<dbReference type="AlphaFoldDB" id="A0A941F7V5"/>